<feature type="domain" description="CBS" evidence="2">
    <location>
        <begin position="18"/>
        <end position="73"/>
    </location>
</feature>
<comment type="caution">
    <text evidence="3">The sequence shown here is derived from an EMBL/GenBank/DDBJ whole genome shotgun (WGS) entry which is preliminary data.</text>
</comment>
<organism evidence="3 4">
    <name type="scientific">Pseudonocardia autotrophica</name>
    <name type="common">Amycolata autotrophica</name>
    <name type="synonym">Nocardia autotrophica</name>
    <dbReference type="NCBI Taxonomy" id="2074"/>
    <lineage>
        <taxon>Bacteria</taxon>
        <taxon>Bacillati</taxon>
        <taxon>Actinomycetota</taxon>
        <taxon>Actinomycetes</taxon>
        <taxon>Pseudonocardiales</taxon>
        <taxon>Pseudonocardiaceae</taxon>
        <taxon>Pseudonocardia</taxon>
    </lineage>
</organism>
<dbReference type="CDD" id="cd02205">
    <property type="entry name" value="CBS_pair_SF"/>
    <property type="match status" value="1"/>
</dbReference>
<sequence>MTLADPVAVHAPTVAERMLRDPKVCPPGTTVAAARRMFDDEHVHALLVVDRGILIAVLVRADLPATAAGGGAVAAGLGALAGRAVGPGADLDTVFEHMRRHRIRRLAVVDDGARLLGLLCLKRSGRGFCSADDVRSRSAAGTAGRPP</sequence>
<name>A0A1Y2MJM1_PSEAH</name>
<dbReference type="Gene3D" id="3.10.580.10">
    <property type="entry name" value="CBS-domain"/>
    <property type="match status" value="2"/>
</dbReference>
<gene>
    <name evidence="3" type="ORF">BG845_06024</name>
</gene>
<evidence type="ECO:0000313" key="3">
    <source>
        <dbReference type="EMBL" id="OSY35486.1"/>
    </source>
</evidence>
<evidence type="ECO:0000259" key="2">
    <source>
        <dbReference type="PROSITE" id="PS51371"/>
    </source>
</evidence>
<keyword evidence="4" id="KW-1185">Reference proteome</keyword>
<dbReference type="InterPro" id="IPR046342">
    <property type="entry name" value="CBS_dom_sf"/>
</dbReference>
<reference evidence="3 4" key="1">
    <citation type="submission" date="2016-09" db="EMBL/GenBank/DDBJ databases">
        <title>Pseudonocardia autotrophica DSM535, a candidate organism with high potential of specific P450 cytochromes.</title>
        <authorList>
            <person name="Grumaz C."/>
            <person name="Vainshtein Y."/>
            <person name="Kirstahler P."/>
            <person name="Sohn K."/>
        </authorList>
    </citation>
    <scope>NUCLEOTIDE SEQUENCE [LARGE SCALE GENOMIC DNA]</scope>
    <source>
        <strain evidence="3 4">DSM 535</strain>
    </source>
</reference>
<dbReference type="RefSeq" id="WP_085916107.1">
    <property type="nucleotide sequence ID" value="NZ_AP018920.1"/>
</dbReference>
<dbReference type="SMART" id="SM00116">
    <property type="entry name" value="CBS"/>
    <property type="match status" value="2"/>
</dbReference>
<dbReference type="AlphaFoldDB" id="A0A1Y2MJM1"/>
<dbReference type="PROSITE" id="PS51371">
    <property type="entry name" value="CBS"/>
    <property type="match status" value="1"/>
</dbReference>
<protein>
    <submittedName>
        <fullName evidence="3">Inosine 5'-monophosphate dehydrogenase</fullName>
    </submittedName>
</protein>
<dbReference type="Proteomes" id="UP000194360">
    <property type="component" value="Unassembled WGS sequence"/>
</dbReference>
<evidence type="ECO:0000256" key="1">
    <source>
        <dbReference type="PROSITE-ProRule" id="PRU00703"/>
    </source>
</evidence>
<dbReference type="OrthoDB" id="5244356at2"/>
<dbReference type="SUPFAM" id="SSF54631">
    <property type="entry name" value="CBS-domain pair"/>
    <property type="match status" value="1"/>
</dbReference>
<proteinExistence type="predicted"/>
<dbReference type="EMBL" id="MIGB01000051">
    <property type="protein sequence ID" value="OSY35486.1"/>
    <property type="molecule type" value="Genomic_DNA"/>
</dbReference>
<keyword evidence="1" id="KW-0129">CBS domain</keyword>
<dbReference type="Pfam" id="PF00571">
    <property type="entry name" value="CBS"/>
    <property type="match status" value="2"/>
</dbReference>
<accession>A0A1Y2MJM1</accession>
<dbReference type="InterPro" id="IPR000644">
    <property type="entry name" value="CBS_dom"/>
</dbReference>
<evidence type="ECO:0000313" key="4">
    <source>
        <dbReference type="Proteomes" id="UP000194360"/>
    </source>
</evidence>